<proteinExistence type="predicted"/>
<sequence>MLHLVPSGTKSYAMDGSFGLVVCVAVTLAVVTRITLLVNLTSWNKPVGQSLVLVSIPVQ</sequence>
<name>A0A0A8ZUB6_ARUDO</name>
<keyword evidence="1" id="KW-0472">Membrane</keyword>
<reference evidence="2" key="2">
    <citation type="journal article" date="2015" name="Data Brief">
        <title>Shoot transcriptome of the giant reed, Arundo donax.</title>
        <authorList>
            <person name="Barrero R.A."/>
            <person name="Guerrero F.D."/>
            <person name="Moolhuijzen P."/>
            <person name="Goolsby J.A."/>
            <person name="Tidwell J."/>
            <person name="Bellgard S.E."/>
            <person name="Bellgard M.I."/>
        </authorList>
    </citation>
    <scope>NUCLEOTIDE SEQUENCE</scope>
    <source>
        <tissue evidence="2">Shoot tissue taken approximately 20 cm above the soil surface</tissue>
    </source>
</reference>
<dbReference type="EMBL" id="GBRH01256627">
    <property type="protein sequence ID" value="JAD41268.1"/>
    <property type="molecule type" value="Transcribed_RNA"/>
</dbReference>
<evidence type="ECO:0000313" key="2">
    <source>
        <dbReference type="EMBL" id="JAD41268.1"/>
    </source>
</evidence>
<keyword evidence="1" id="KW-0812">Transmembrane</keyword>
<dbReference type="AlphaFoldDB" id="A0A0A8ZUB6"/>
<feature type="transmembrane region" description="Helical" evidence="1">
    <location>
        <begin position="12"/>
        <end position="36"/>
    </location>
</feature>
<organism evidence="2">
    <name type="scientific">Arundo donax</name>
    <name type="common">Giant reed</name>
    <name type="synonym">Donax arundinaceus</name>
    <dbReference type="NCBI Taxonomy" id="35708"/>
    <lineage>
        <taxon>Eukaryota</taxon>
        <taxon>Viridiplantae</taxon>
        <taxon>Streptophyta</taxon>
        <taxon>Embryophyta</taxon>
        <taxon>Tracheophyta</taxon>
        <taxon>Spermatophyta</taxon>
        <taxon>Magnoliopsida</taxon>
        <taxon>Liliopsida</taxon>
        <taxon>Poales</taxon>
        <taxon>Poaceae</taxon>
        <taxon>PACMAD clade</taxon>
        <taxon>Arundinoideae</taxon>
        <taxon>Arundineae</taxon>
        <taxon>Arundo</taxon>
    </lineage>
</organism>
<evidence type="ECO:0000256" key="1">
    <source>
        <dbReference type="SAM" id="Phobius"/>
    </source>
</evidence>
<reference evidence="2" key="1">
    <citation type="submission" date="2014-09" db="EMBL/GenBank/DDBJ databases">
        <authorList>
            <person name="Magalhaes I.L.F."/>
            <person name="Oliveira U."/>
            <person name="Santos F.R."/>
            <person name="Vidigal T.H.D.A."/>
            <person name="Brescovit A.D."/>
            <person name="Santos A.J."/>
        </authorList>
    </citation>
    <scope>NUCLEOTIDE SEQUENCE</scope>
    <source>
        <tissue evidence="2">Shoot tissue taken approximately 20 cm above the soil surface</tissue>
    </source>
</reference>
<keyword evidence="1" id="KW-1133">Transmembrane helix</keyword>
<protein>
    <submittedName>
        <fullName evidence="2">Uncharacterized protein</fullName>
    </submittedName>
</protein>
<accession>A0A0A8ZUB6</accession>